<keyword evidence="4 5" id="KW-0663">Pyridoxal phosphate</keyword>
<keyword evidence="6" id="KW-0472">Membrane</keyword>
<feature type="transmembrane region" description="Helical" evidence="6">
    <location>
        <begin position="87"/>
        <end position="109"/>
    </location>
</feature>
<evidence type="ECO:0000313" key="8">
    <source>
        <dbReference type="Proteomes" id="UP000029733"/>
    </source>
</evidence>
<dbReference type="InterPro" id="IPR020026">
    <property type="entry name" value="PseC"/>
</dbReference>
<dbReference type="AlphaFoldDB" id="A0A4U8TBZ1"/>
<dbReference type="GO" id="GO:0008483">
    <property type="term" value="F:transaminase activity"/>
    <property type="evidence" value="ECO:0007669"/>
    <property type="project" value="UniProtKB-KW"/>
</dbReference>
<feature type="transmembrane region" description="Helical" evidence="6">
    <location>
        <begin position="47"/>
        <end position="67"/>
    </location>
</feature>
<sequence>MIPYSTQLIEQDDIECVNAALHSTHLTQGALTEEFENALAARGGAKYAISFNSATSALYALYGAFLYKHFPSYVDSINARAAKSNEAIYFVTTPISFVATTNMMLLWGIKPIFCDVKNDGNIDEKALSHILTSHPKKAHIKAIVSVDYGGKSVEIESLRALASKHKIALFSDSSHSFGGSYHDKPIGSLAHATIFSFHALKPITTAEGGALLTDDEELAHFARLLLSHGVEKKALWNYDCLLAGLNFRLSELGAALGLSQLKKVDRFIAHRHHIALFYDEIFANNPHFATIQIPSYIRSTHHLYPILLYPHLWCKKEEIFQALQAQGLGVQVHYKPIYQFSLYQQLCGDIALPYANDFYLSEISIPCHQHLEMAQAENIAKIVTKICNEAEHC</sequence>
<comment type="caution">
    <text evidence="7">The sequence shown here is derived from an EMBL/GenBank/DDBJ whole genome shotgun (WGS) entry which is preliminary data.</text>
</comment>
<dbReference type="CDD" id="cd00616">
    <property type="entry name" value="AHBA_syn"/>
    <property type="match status" value="1"/>
</dbReference>
<dbReference type="Gene3D" id="3.40.640.10">
    <property type="entry name" value="Type I PLP-dependent aspartate aminotransferase-like (Major domain)"/>
    <property type="match status" value="1"/>
</dbReference>
<dbReference type="STRING" id="1677920.LS71_06515"/>
<feature type="active site" description="Proton acceptor" evidence="3">
    <location>
        <position position="201"/>
    </location>
</feature>
<evidence type="ECO:0000256" key="6">
    <source>
        <dbReference type="SAM" id="Phobius"/>
    </source>
</evidence>
<dbReference type="GO" id="GO:0030170">
    <property type="term" value="F:pyridoxal phosphate binding"/>
    <property type="evidence" value="ECO:0007669"/>
    <property type="project" value="TreeGrafter"/>
</dbReference>
<keyword evidence="6" id="KW-1133">Transmembrane helix</keyword>
<protein>
    <recommendedName>
        <fullName evidence="2">UDP-4-amino-4,6-dideoxy-N-acetyl-beta-L-altrosamine transaminase</fullName>
        <ecNumber evidence="2">2.6.1.92</ecNumber>
    </recommendedName>
</protein>
<dbReference type="SUPFAM" id="SSF53383">
    <property type="entry name" value="PLP-dependent transferases"/>
    <property type="match status" value="1"/>
</dbReference>
<gene>
    <name evidence="7" type="primary">pseC</name>
    <name evidence="7" type="ORF">LS71_006620</name>
</gene>
<keyword evidence="6" id="KW-0812">Transmembrane</keyword>
<dbReference type="InterPro" id="IPR015422">
    <property type="entry name" value="PyrdxlP-dep_Trfase_small"/>
</dbReference>
<evidence type="ECO:0000256" key="1">
    <source>
        <dbReference type="ARBA" id="ARBA00037999"/>
    </source>
</evidence>
<evidence type="ECO:0000256" key="5">
    <source>
        <dbReference type="RuleBase" id="RU004508"/>
    </source>
</evidence>
<organism evidence="7 8">
    <name type="scientific">Helicobacter jaachi</name>
    <dbReference type="NCBI Taxonomy" id="1677920"/>
    <lineage>
        <taxon>Bacteria</taxon>
        <taxon>Pseudomonadati</taxon>
        <taxon>Campylobacterota</taxon>
        <taxon>Epsilonproteobacteria</taxon>
        <taxon>Campylobacterales</taxon>
        <taxon>Helicobacteraceae</taxon>
        <taxon>Helicobacter</taxon>
    </lineage>
</organism>
<keyword evidence="7" id="KW-0808">Transferase</keyword>
<dbReference type="InterPro" id="IPR015424">
    <property type="entry name" value="PyrdxlP-dep_Trfase"/>
</dbReference>
<dbReference type="Gene3D" id="3.90.1150.10">
    <property type="entry name" value="Aspartate Aminotransferase, domain 1"/>
    <property type="match status" value="1"/>
</dbReference>
<dbReference type="Pfam" id="PF01041">
    <property type="entry name" value="DegT_DnrJ_EryC1"/>
    <property type="match status" value="1"/>
</dbReference>
<feature type="modified residue" description="N6-(pyridoxal phosphate)lysine" evidence="4">
    <location>
        <position position="201"/>
    </location>
</feature>
<evidence type="ECO:0000256" key="4">
    <source>
        <dbReference type="PIRSR" id="PIRSR000390-2"/>
    </source>
</evidence>
<dbReference type="RefSeq" id="WP_034355419.1">
    <property type="nucleotide sequence ID" value="NZ_JRPR02000005.1"/>
</dbReference>
<dbReference type="EMBL" id="JRPR02000005">
    <property type="protein sequence ID" value="TLD96147.1"/>
    <property type="molecule type" value="Genomic_DNA"/>
</dbReference>
<dbReference type="OrthoDB" id="5342089at2"/>
<reference evidence="7 8" key="1">
    <citation type="journal article" date="2014" name="Genome Announc.">
        <title>Draft genome sequences of eight enterohepatic helicobacter species isolated from both laboratory and wild rodents.</title>
        <authorList>
            <person name="Sheh A."/>
            <person name="Shen Z."/>
            <person name="Fox J.G."/>
        </authorList>
    </citation>
    <scope>NUCLEOTIDE SEQUENCE [LARGE SCALE GENOMIC DNA]</scope>
    <source>
        <strain evidence="7 8">MIT 09-6949</strain>
    </source>
</reference>
<name>A0A4U8TBZ1_9HELI</name>
<dbReference type="GO" id="GO:0000271">
    <property type="term" value="P:polysaccharide biosynthetic process"/>
    <property type="evidence" value="ECO:0007669"/>
    <property type="project" value="TreeGrafter"/>
</dbReference>
<dbReference type="PIRSF" id="PIRSF000390">
    <property type="entry name" value="PLP_StrS"/>
    <property type="match status" value="1"/>
</dbReference>
<dbReference type="InterPro" id="IPR015421">
    <property type="entry name" value="PyrdxlP-dep_Trfase_major"/>
</dbReference>
<dbReference type="PANTHER" id="PTHR30244:SF34">
    <property type="entry name" value="DTDP-4-AMINO-4,6-DIDEOXYGALACTOSE TRANSAMINASE"/>
    <property type="match status" value="1"/>
</dbReference>
<dbReference type="NCBIfam" id="TIGR03588">
    <property type="entry name" value="PseC"/>
    <property type="match status" value="1"/>
</dbReference>
<keyword evidence="8" id="KW-1185">Reference proteome</keyword>
<evidence type="ECO:0000313" key="7">
    <source>
        <dbReference type="EMBL" id="TLD96147.1"/>
    </source>
</evidence>
<dbReference type="EC" id="2.6.1.92" evidence="2"/>
<accession>A0A4U8TBZ1</accession>
<keyword evidence="7" id="KW-0032">Aminotransferase</keyword>
<proteinExistence type="inferred from homology"/>
<dbReference type="InterPro" id="IPR000653">
    <property type="entry name" value="DegT/StrS_aminotransferase"/>
</dbReference>
<dbReference type="PANTHER" id="PTHR30244">
    <property type="entry name" value="TRANSAMINASE"/>
    <property type="match status" value="1"/>
</dbReference>
<dbReference type="Proteomes" id="UP000029733">
    <property type="component" value="Unassembled WGS sequence"/>
</dbReference>
<evidence type="ECO:0000256" key="3">
    <source>
        <dbReference type="PIRSR" id="PIRSR000390-1"/>
    </source>
</evidence>
<evidence type="ECO:0000256" key="2">
    <source>
        <dbReference type="NCBIfam" id="TIGR03588"/>
    </source>
</evidence>
<comment type="similarity">
    <text evidence="1 5">Belongs to the DegT/DnrJ/EryC1 family.</text>
</comment>